<dbReference type="InterPro" id="IPR036249">
    <property type="entry name" value="Thioredoxin-like_sf"/>
</dbReference>
<protein>
    <recommendedName>
        <fullName evidence="1">GST N-terminal domain-containing protein</fullName>
    </recommendedName>
</protein>
<evidence type="ECO:0000313" key="3">
    <source>
        <dbReference type="Proteomes" id="UP000006048"/>
    </source>
</evidence>
<dbReference type="RefSeq" id="WP_014802937.1">
    <property type="nucleotide sequence ID" value="NC_018020.1"/>
</dbReference>
<dbReference type="SUPFAM" id="SSF47616">
    <property type="entry name" value="GST C-terminal domain-like"/>
    <property type="match status" value="1"/>
</dbReference>
<evidence type="ECO:0000259" key="1">
    <source>
        <dbReference type="Pfam" id="PF13409"/>
    </source>
</evidence>
<dbReference type="KEGG" id="tpx:Turpa_1781"/>
<name>I4B571_TURPD</name>
<dbReference type="STRING" id="869212.Turpa_1781"/>
<dbReference type="Pfam" id="PF13410">
    <property type="entry name" value="GST_C_2"/>
    <property type="match status" value="1"/>
</dbReference>
<proteinExistence type="predicted"/>
<feature type="domain" description="GST N-terminal" evidence="1">
    <location>
        <begin position="10"/>
        <end position="77"/>
    </location>
</feature>
<accession>I4B571</accession>
<dbReference type="EMBL" id="CP002959">
    <property type="protein sequence ID" value="AFM12428.1"/>
    <property type="molecule type" value="Genomic_DNA"/>
</dbReference>
<dbReference type="InterPro" id="IPR036282">
    <property type="entry name" value="Glutathione-S-Trfase_C_sf"/>
</dbReference>
<dbReference type="InterPro" id="IPR004045">
    <property type="entry name" value="Glutathione_S-Trfase_N"/>
</dbReference>
<keyword evidence="3" id="KW-1185">Reference proteome</keyword>
<organism evidence="2 3">
    <name type="scientific">Turneriella parva (strain ATCC BAA-1111 / DSM 21527 / NCTC 11395 / H)</name>
    <name type="common">Leptospira parva</name>
    <dbReference type="NCBI Taxonomy" id="869212"/>
    <lineage>
        <taxon>Bacteria</taxon>
        <taxon>Pseudomonadati</taxon>
        <taxon>Spirochaetota</taxon>
        <taxon>Spirochaetia</taxon>
        <taxon>Leptospirales</taxon>
        <taxon>Leptospiraceae</taxon>
        <taxon>Turneriella</taxon>
    </lineage>
</organism>
<reference evidence="2 3" key="1">
    <citation type="submission" date="2012-06" db="EMBL/GenBank/DDBJ databases">
        <title>The complete chromosome of genome of Turneriella parva DSM 21527.</title>
        <authorList>
            <consortium name="US DOE Joint Genome Institute (JGI-PGF)"/>
            <person name="Lucas S."/>
            <person name="Han J."/>
            <person name="Lapidus A."/>
            <person name="Bruce D."/>
            <person name="Goodwin L."/>
            <person name="Pitluck S."/>
            <person name="Peters L."/>
            <person name="Kyrpides N."/>
            <person name="Mavromatis K."/>
            <person name="Ivanova N."/>
            <person name="Mikhailova N."/>
            <person name="Chertkov O."/>
            <person name="Detter J.C."/>
            <person name="Tapia R."/>
            <person name="Han C."/>
            <person name="Land M."/>
            <person name="Hauser L."/>
            <person name="Markowitz V."/>
            <person name="Cheng J.-F."/>
            <person name="Hugenholtz P."/>
            <person name="Woyke T."/>
            <person name="Wu D."/>
            <person name="Gronow S."/>
            <person name="Wellnitz S."/>
            <person name="Brambilla E."/>
            <person name="Klenk H.-P."/>
            <person name="Eisen J.A."/>
        </authorList>
    </citation>
    <scope>NUCLEOTIDE SEQUENCE [LARGE SCALE GENOMIC DNA]</scope>
    <source>
        <strain evidence="3">ATCC BAA-1111 / DSM 21527 / NCTC 11395 / H</strain>
    </source>
</reference>
<dbReference type="Gene3D" id="1.20.1050.10">
    <property type="match status" value="1"/>
</dbReference>
<dbReference type="Proteomes" id="UP000006048">
    <property type="component" value="Chromosome"/>
</dbReference>
<dbReference type="SUPFAM" id="SSF52833">
    <property type="entry name" value="Thioredoxin-like"/>
    <property type="match status" value="1"/>
</dbReference>
<dbReference type="Pfam" id="PF13409">
    <property type="entry name" value="GST_N_2"/>
    <property type="match status" value="1"/>
</dbReference>
<sequence>MNNRLFGISYSMWTVQARWALDHHVIRYQYTEHIPMITTPLLRLAAGKLTGNVSAPLLVANGRVYEDSWAIVAYADREGHREKLIPLDMVDEIRGWHDLCDIARKSNRIIATDATAHNEDAKRENLPDLIPEFAKNVLTPLADLGVAYLGMKYDFRHAIIAEEKKKVREVLNQVRKGLAGKPYLYDHFTYADITAAATLQFVRPVSDKYIPLKPAMRETFSQNDLATEFADLIEWRDKLYADKRGETFAV</sequence>
<dbReference type="HOGENOM" id="CLU_1127592_0_0_12"/>
<dbReference type="AlphaFoldDB" id="I4B571"/>
<dbReference type="Gene3D" id="3.40.30.10">
    <property type="entry name" value="Glutaredoxin"/>
    <property type="match status" value="1"/>
</dbReference>
<gene>
    <name evidence="2" type="ordered locus">Turpa_1781</name>
</gene>
<dbReference type="OrthoDB" id="465590at2"/>
<evidence type="ECO:0000313" key="2">
    <source>
        <dbReference type="EMBL" id="AFM12428.1"/>
    </source>
</evidence>